<accession>A0A023BBP1</accession>
<dbReference type="RefSeq" id="XP_011134327.1">
    <property type="nucleotide sequence ID" value="XM_011136025.1"/>
</dbReference>
<dbReference type="SUPFAM" id="SSF50475">
    <property type="entry name" value="FMN-binding split barrel"/>
    <property type="match status" value="1"/>
</dbReference>
<evidence type="ECO:0000313" key="10">
    <source>
        <dbReference type="EMBL" id="EZG80170.1"/>
    </source>
</evidence>
<feature type="domain" description="Pyridoxamine 5'-phosphate oxidase N-terminal" evidence="8">
    <location>
        <begin position="40"/>
        <end position="141"/>
    </location>
</feature>
<name>A0A023BBP1_GRENI</name>
<protein>
    <recommendedName>
        <fullName evidence="4">pyridoxal 5'-phosphate synthase</fullName>
        <ecNumber evidence="4">1.4.3.5</ecNumber>
    </recommendedName>
</protein>
<keyword evidence="11" id="KW-1185">Reference proteome</keyword>
<evidence type="ECO:0000256" key="1">
    <source>
        <dbReference type="ARBA" id="ARBA00001917"/>
    </source>
</evidence>
<dbReference type="GO" id="GO:0008615">
    <property type="term" value="P:pyridoxine biosynthetic process"/>
    <property type="evidence" value="ECO:0007669"/>
    <property type="project" value="InterPro"/>
</dbReference>
<dbReference type="Pfam" id="PF01243">
    <property type="entry name" value="PNPOx_N"/>
    <property type="match status" value="1"/>
</dbReference>
<dbReference type="InterPro" id="IPR012349">
    <property type="entry name" value="Split_barrel_FMN-bd"/>
</dbReference>
<comment type="cofactor">
    <cofactor evidence="1">
        <name>FMN</name>
        <dbReference type="ChEBI" id="CHEBI:58210"/>
    </cofactor>
</comment>
<dbReference type="VEuPathDB" id="CryptoDB:GNI_022430"/>
<keyword evidence="7 10" id="KW-0560">Oxidoreductase</keyword>
<dbReference type="InterPro" id="IPR000659">
    <property type="entry name" value="Pyridox_Oxase"/>
</dbReference>
<dbReference type="EMBL" id="AFNH02000165">
    <property type="protein sequence ID" value="EZG80170.1"/>
    <property type="molecule type" value="Genomic_DNA"/>
</dbReference>
<dbReference type="eggNOG" id="KOG2586">
    <property type="taxonomic scope" value="Eukaryota"/>
</dbReference>
<evidence type="ECO:0000256" key="4">
    <source>
        <dbReference type="ARBA" id="ARBA00012801"/>
    </source>
</evidence>
<dbReference type="Pfam" id="PF10590">
    <property type="entry name" value="PNP_phzG_C"/>
    <property type="match status" value="1"/>
</dbReference>
<dbReference type="NCBIfam" id="TIGR00558">
    <property type="entry name" value="pdxH"/>
    <property type="match status" value="1"/>
</dbReference>
<sequence>MEVAPITFEQALSPENMKESPMSQFLDWYEFQSRTNPFDPSPMILSTCGNNMKVDSRVVYLKRVDCESFVFFGNHKTAKGAEMEENNNVALLFYWPHVTRQVRIQGVVEYTTKEEVEEWFATRSRASQIAAWVAHVPVDKRDLIETKRKKEEEFRTAVEVPAPGTWEGYRVIPHTVEFWQGGSDHLHDRITYCRNGRSWTKQRAAP</sequence>
<proteinExistence type="predicted"/>
<comment type="pathway">
    <text evidence="2">Cofactor metabolism; pyridoxal 5'-phosphate salvage; pyridoxal 5'-phosphate from pyridoxamine 5'-phosphate: step 1/1.</text>
</comment>
<dbReference type="NCBIfam" id="NF004231">
    <property type="entry name" value="PRK05679.1"/>
    <property type="match status" value="1"/>
</dbReference>
<keyword evidence="6" id="KW-0288">FMN</keyword>
<dbReference type="AlphaFoldDB" id="A0A023BBP1"/>
<evidence type="ECO:0000259" key="8">
    <source>
        <dbReference type="Pfam" id="PF01243"/>
    </source>
</evidence>
<dbReference type="GO" id="GO:0004733">
    <property type="term" value="F:pyridoxamine phosphate oxidase activity"/>
    <property type="evidence" value="ECO:0007669"/>
    <property type="project" value="UniProtKB-EC"/>
</dbReference>
<dbReference type="GeneID" id="22911055"/>
<dbReference type="PANTHER" id="PTHR10851">
    <property type="entry name" value="PYRIDOXINE-5-PHOSPHATE OXIDASE"/>
    <property type="match status" value="1"/>
</dbReference>
<dbReference type="Gene3D" id="2.30.110.10">
    <property type="entry name" value="Electron Transport, Fmn-binding Protein, Chain A"/>
    <property type="match status" value="1"/>
</dbReference>
<evidence type="ECO:0000256" key="2">
    <source>
        <dbReference type="ARBA" id="ARBA00004738"/>
    </source>
</evidence>
<evidence type="ECO:0000256" key="3">
    <source>
        <dbReference type="ARBA" id="ARBA00005037"/>
    </source>
</evidence>
<evidence type="ECO:0000256" key="7">
    <source>
        <dbReference type="ARBA" id="ARBA00023002"/>
    </source>
</evidence>
<evidence type="ECO:0000313" key="11">
    <source>
        <dbReference type="Proteomes" id="UP000019763"/>
    </source>
</evidence>
<dbReference type="PANTHER" id="PTHR10851:SF0">
    <property type="entry name" value="PYRIDOXINE-5'-PHOSPHATE OXIDASE"/>
    <property type="match status" value="1"/>
</dbReference>
<dbReference type="PIRSF" id="PIRSF000190">
    <property type="entry name" value="Pyd_amn-ph_oxd"/>
    <property type="match status" value="1"/>
</dbReference>
<keyword evidence="5" id="KW-0285">Flavoprotein</keyword>
<comment type="caution">
    <text evidence="10">The sequence shown here is derived from an EMBL/GenBank/DDBJ whole genome shotgun (WGS) entry which is preliminary data.</text>
</comment>
<evidence type="ECO:0000256" key="6">
    <source>
        <dbReference type="ARBA" id="ARBA00022643"/>
    </source>
</evidence>
<dbReference type="Proteomes" id="UP000019763">
    <property type="component" value="Unassembled WGS sequence"/>
</dbReference>
<dbReference type="UniPathway" id="UPA01068">
    <property type="reaction ID" value="UER00304"/>
</dbReference>
<gene>
    <name evidence="10" type="ORF">GNI_022430</name>
</gene>
<dbReference type="GO" id="GO:0010181">
    <property type="term" value="F:FMN binding"/>
    <property type="evidence" value="ECO:0007669"/>
    <property type="project" value="InterPro"/>
</dbReference>
<dbReference type="EC" id="1.4.3.5" evidence="4"/>
<organism evidence="10 11">
    <name type="scientific">Gregarina niphandrodes</name>
    <name type="common">Septate eugregarine</name>
    <dbReference type="NCBI Taxonomy" id="110365"/>
    <lineage>
        <taxon>Eukaryota</taxon>
        <taxon>Sar</taxon>
        <taxon>Alveolata</taxon>
        <taxon>Apicomplexa</taxon>
        <taxon>Conoidasida</taxon>
        <taxon>Gregarinasina</taxon>
        <taxon>Eugregarinorida</taxon>
        <taxon>Gregarinidae</taxon>
        <taxon>Gregarina</taxon>
    </lineage>
</organism>
<dbReference type="InterPro" id="IPR019576">
    <property type="entry name" value="Pyridoxamine_oxidase_dimer_C"/>
</dbReference>
<evidence type="ECO:0000256" key="5">
    <source>
        <dbReference type="ARBA" id="ARBA00022630"/>
    </source>
</evidence>
<dbReference type="InterPro" id="IPR011576">
    <property type="entry name" value="Pyridox_Oxase_N"/>
</dbReference>
<comment type="pathway">
    <text evidence="3">Cofactor metabolism; pyridoxal 5'-phosphate salvage; pyridoxal 5'-phosphate from pyridoxine 5'-phosphate: step 1/1.</text>
</comment>
<feature type="domain" description="Pyridoxine 5'-phosphate oxidase dimerisation C-terminal" evidence="9">
    <location>
        <begin position="166"/>
        <end position="206"/>
    </location>
</feature>
<dbReference type="OMA" id="AYFRTRP"/>
<dbReference type="OrthoDB" id="303614at2759"/>
<evidence type="ECO:0000259" key="9">
    <source>
        <dbReference type="Pfam" id="PF10590"/>
    </source>
</evidence>
<reference evidence="10" key="1">
    <citation type="submission" date="2013-12" db="EMBL/GenBank/DDBJ databases">
        <authorList>
            <person name="Omoto C.K."/>
            <person name="Sibley D."/>
            <person name="Venepally P."/>
            <person name="Hadjithomas M."/>
            <person name="Karamycheva S."/>
            <person name="Brunk B."/>
            <person name="Roos D."/>
            <person name="Caler E."/>
            <person name="Lorenzi H."/>
        </authorList>
    </citation>
    <scope>NUCLEOTIDE SEQUENCE</scope>
</reference>